<comment type="caution">
    <text evidence="1">The sequence shown here is derived from an EMBL/GenBank/DDBJ whole genome shotgun (WGS) entry which is preliminary data.</text>
</comment>
<dbReference type="AlphaFoldDB" id="A0AAN7KG62"/>
<proteinExistence type="predicted"/>
<dbReference type="Proteomes" id="UP001345219">
    <property type="component" value="Chromosome 7"/>
</dbReference>
<evidence type="ECO:0000313" key="2">
    <source>
        <dbReference type="Proteomes" id="UP001345219"/>
    </source>
</evidence>
<evidence type="ECO:0000313" key="1">
    <source>
        <dbReference type="EMBL" id="KAK4766380.1"/>
    </source>
</evidence>
<reference evidence="1 2" key="1">
    <citation type="journal article" date="2023" name="Hortic Res">
        <title>Pangenome of water caltrop reveals structural variations and asymmetric subgenome divergence after allopolyploidization.</title>
        <authorList>
            <person name="Zhang X."/>
            <person name="Chen Y."/>
            <person name="Wang L."/>
            <person name="Yuan Y."/>
            <person name="Fang M."/>
            <person name="Shi L."/>
            <person name="Lu R."/>
            <person name="Comes H.P."/>
            <person name="Ma Y."/>
            <person name="Chen Y."/>
            <person name="Huang G."/>
            <person name="Zhou Y."/>
            <person name="Zheng Z."/>
            <person name="Qiu Y."/>
        </authorList>
    </citation>
    <scope>NUCLEOTIDE SEQUENCE [LARGE SCALE GENOMIC DNA]</scope>
    <source>
        <tissue evidence="1">Roots</tissue>
    </source>
</reference>
<protein>
    <submittedName>
        <fullName evidence="1">Uncharacterized protein</fullName>
    </submittedName>
</protein>
<sequence length="87" mass="9521">MAVSATVIASIASFRRSPLLLASAVFQPQAHMCCKNSMEFIVEDDSIYWLLVRAAGFDVSQGFAGTTYSKGENVHDPIPCYHTYACL</sequence>
<name>A0AAN7KG62_9MYRT</name>
<gene>
    <name evidence="1" type="ORF">SAY87_008022</name>
</gene>
<accession>A0AAN7KG62</accession>
<organism evidence="1 2">
    <name type="scientific">Trapa incisa</name>
    <dbReference type="NCBI Taxonomy" id="236973"/>
    <lineage>
        <taxon>Eukaryota</taxon>
        <taxon>Viridiplantae</taxon>
        <taxon>Streptophyta</taxon>
        <taxon>Embryophyta</taxon>
        <taxon>Tracheophyta</taxon>
        <taxon>Spermatophyta</taxon>
        <taxon>Magnoliopsida</taxon>
        <taxon>eudicotyledons</taxon>
        <taxon>Gunneridae</taxon>
        <taxon>Pentapetalae</taxon>
        <taxon>rosids</taxon>
        <taxon>malvids</taxon>
        <taxon>Myrtales</taxon>
        <taxon>Lythraceae</taxon>
        <taxon>Trapa</taxon>
    </lineage>
</organism>
<keyword evidence="2" id="KW-1185">Reference proteome</keyword>
<dbReference type="EMBL" id="JAXIOK010000007">
    <property type="protein sequence ID" value="KAK4766380.1"/>
    <property type="molecule type" value="Genomic_DNA"/>
</dbReference>